<dbReference type="RefSeq" id="XP_009042258.1">
    <property type="nucleotide sequence ID" value="XM_009044010.1"/>
</dbReference>
<protein>
    <submittedName>
        <fullName evidence="4">Uncharacterized protein</fullName>
    </submittedName>
</protein>
<dbReference type="EMBL" id="GL833211">
    <property type="protein sequence ID" value="EGB03042.1"/>
    <property type="molecule type" value="Genomic_DNA"/>
</dbReference>
<feature type="transmembrane region" description="Helical" evidence="3">
    <location>
        <begin position="240"/>
        <end position="259"/>
    </location>
</feature>
<dbReference type="Gene3D" id="3.30.40.10">
    <property type="entry name" value="Zinc/RING finger domain, C3HC4 (zinc finger)"/>
    <property type="match status" value="1"/>
</dbReference>
<evidence type="ECO:0000256" key="1">
    <source>
        <dbReference type="SAM" id="Coils"/>
    </source>
</evidence>
<dbReference type="Proteomes" id="UP000002729">
    <property type="component" value="Unassembled WGS sequence"/>
</dbReference>
<dbReference type="GeneID" id="20228882"/>
<feature type="compositionally biased region" description="Polar residues" evidence="2">
    <location>
        <begin position="1889"/>
        <end position="1908"/>
    </location>
</feature>
<feature type="region of interest" description="Disordered" evidence="2">
    <location>
        <begin position="1858"/>
        <end position="1908"/>
    </location>
</feature>
<feature type="transmembrane region" description="Helical" evidence="3">
    <location>
        <begin position="151"/>
        <end position="168"/>
    </location>
</feature>
<feature type="coiled-coil region" evidence="1">
    <location>
        <begin position="563"/>
        <end position="597"/>
    </location>
</feature>
<feature type="transmembrane region" description="Helical" evidence="3">
    <location>
        <begin position="20"/>
        <end position="42"/>
    </location>
</feature>
<keyword evidence="5" id="KW-1185">Reference proteome</keyword>
<keyword evidence="3" id="KW-1133">Transmembrane helix</keyword>
<reference evidence="4 5" key="1">
    <citation type="journal article" date="2011" name="Proc. Natl. Acad. Sci. U.S.A.">
        <title>Niche of harmful alga Aureococcus anophagefferens revealed through ecogenomics.</title>
        <authorList>
            <person name="Gobler C.J."/>
            <person name="Berry D.L."/>
            <person name="Dyhrman S.T."/>
            <person name="Wilhelm S.W."/>
            <person name="Salamov A."/>
            <person name="Lobanov A.V."/>
            <person name="Zhang Y."/>
            <person name="Collier J.L."/>
            <person name="Wurch L.L."/>
            <person name="Kustka A.B."/>
            <person name="Dill B.D."/>
            <person name="Shah M."/>
            <person name="VerBerkmoes N.C."/>
            <person name="Kuo A."/>
            <person name="Terry A."/>
            <person name="Pangilinan J."/>
            <person name="Lindquist E.A."/>
            <person name="Lucas S."/>
            <person name="Paulsen I.T."/>
            <person name="Hattenrath-Lehmann T.K."/>
            <person name="Talmage S.C."/>
            <person name="Walker E.A."/>
            <person name="Koch F."/>
            <person name="Burson A.M."/>
            <person name="Marcoval M.A."/>
            <person name="Tang Y.Z."/>
            <person name="Lecleir G.R."/>
            <person name="Coyne K.J."/>
            <person name="Berg G.M."/>
            <person name="Bertrand E.M."/>
            <person name="Saito M.A."/>
            <person name="Gladyshev V.N."/>
            <person name="Grigoriev I.V."/>
        </authorList>
    </citation>
    <scope>NUCLEOTIDE SEQUENCE [LARGE SCALE GENOMIC DNA]</scope>
    <source>
        <strain evidence="5">CCMP 1984</strain>
    </source>
</reference>
<feature type="compositionally biased region" description="Low complexity" evidence="2">
    <location>
        <begin position="216"/>
        <end position="226"/>
    </location>
</feature>
<dbReference type="InParanoid" id="F0YPB6"/>
<dbReference type="Gene3D" id="3.80.10.10">
    <property type="entry name" value="Ribonuclease Inhibitor"/>
    <property type="match status" value="1"/>
</dbReference>
<evidence type="ECO:0000256" key="2">
    <source>
        <dbReference type="SAM" id="MobiDB-lite"/>
    </source>
</evidence>
<dbReference type="eggNOG" id="KOG0379">
    <property type="taxonomic scope" value="Eukaryota"/>
</dbReference>
<accession>F0YPB6</accession>
<proteinExistence type="predicted"/>
<feature type="region of interest" description="Disordered" evidence="2">
    <location>
        <begin position="1667"/>
        <end position="1691"/>
    </location>
</feature>
<feature type="region of interest" description="Disordered" evidence="2">
    <location>
        <begin position="536"/>
        <end position="561"/>
    </location>
</feature>
<dbReference type="SUPFAM" id="SSF117281">
    <property type="entry name" value="Kelch motif"/>
    <property type="match status" value="1"/>
</dbReference>
<dbReference type="InterPro" id="IPR013083">
    <property type="entry name" value="Znf_RING/FYVE/PHD"/>
</dbReference>
<dbReference type="PANTHER" id="PTHR23244:SF456">
    <property type="entry name" value="MULTIPLE EPIDERMAL GROWTH FACTOR-LIKE DOMAINS PROTEIN 8"/>
    <property type="match status" value="1"/>
</dbReference>
<dbReference type="PANTHER" id="PTHR23244">
    <property type="entry name" value="KELCH REPEAT DOMAIN"/>
    <property type="match status" value="1"/>
</dbReference>
<keyword evidence="3" id="KW-0472">Membrane</keyword>
<feature type="transmembrane region" description="Helical" evidence="3">
    <location>
        <begin position="99"/>
        <end position="120"/>
    </location>
</feature>
<feature type="compositionally biased region" description="Low complexity" evidence="2">
    <location>
        <begin position="1863"/>
        <end position="1881"/>
    </location>
</feature>
<evidence type="ECO:0000313" key="4">
    <source>
        <dbReference type="EMBL" id="EGB03042.1"/>
    </source>
</evidence>
<keyword evidence="3" id="KW-0812">Transmembrane</keyword>
<dbReference type="Pfam" id="PF24681">
    <property type="entry name" value="Kelch_KLHDC2_KLHL20_DRC7"/>
    <property type="match status" value="1"/>
</dbReference>
<sequence>MNLWWYMNYLLIPERREEVWPWAFWYLLNLPFLFGFGAKLWYPLYVSTAGLTMNEALCFDDTAPLVAADGGPFGTLLLTVDFRMRFIHARPSEEIARVLLYYGYPPCVLLVTVVFVWPFLANGSAGYANSLWNYGDVDSCGGRQWEDDRGALLVDVAYITVCLLFLIMEELRRDVRLYRSIKRVRARAALDRRRGASRPRVGDRAARVGARRRRASTAGGRAAPRAGAARDRDLKLLNKMRPFVILGFCWSLFSVLSIYSETEKAWEASFDDWGDCLLAHWALPKKGQKDACGVSAAWWVLYTHNASVKLWIKHYPAMAKVLPSPHRKRDPVDRVCSAATSMLASVDSSLADVLKDTDLASSAIPDTIEEDTKGCMRTLAVAGLALGGASAFVAAPAPRAATRPHLFGLGKRDAPAPTNAETFKPKLGSRVDDALAREVTPQKGPTIDFSGGGAKMAAFYGADAAEFPNFAAVSVAAVPLVVAGRRDDGGSATVLSSRVVAGAGVVYDVQYAVGGRVGRDVGESRLVLDVENARRPRRGAAAPGGTERSLGAAPSEPSATDRAIAAETALRTKTRELERVRRERDSLAEAEKEESARLALAHERRRAALRDASRARGDAVRTEAGAAALAETSYTSGVLAGAEERDADALAVRDQAARDRAHDRAALEADVARAREVAVEAERGREREQTKRERAEGCADAERVVSETALAERDALMQRSLSGIVDFLMPSGDGGALTKIRSFDALLTSPSALDDTSRRQADYIRAAMRCFDGLADLLSGGDAERLEVVFGAFDASMAKRRRVRGASERVLVALKDNIATAWQNHTQVGDYTAATQVLSLAIVPRMRDFGWRDQIRAFVSRVVPVTTGSDVLVLQFPQGVRRGDYWRRGVCVAVSEVGCFDVRPLPTTGSGRLICFVEDRVPADRVRHADSLICTKHDVQTAANLAMDRFPGARRDVISRSGWTRIGIERAALTAAFLRDPSVVVQADGGASTARRKTKWFLKEGVPRLLKRLNRRLADAGLRRSSEAHFRGLLAGPGYAKLTAELCTCVKCRDLGFVVYDLLRSVVAACSFSISVSIQERLYNQIDAEERFRSGEFRSHLKEESHVAQHCLCYLLSSENEPCFREPCVHGRKDGSTLSPPKTMEEIVAPRRLTRRDHEDECMVCYGDEGSLLCCAYCARAAHKECIRRHHNDLGGSSDSWTHLEYNEFDGGPSDGIPHEIGELTALTYLSLQNNKIDGTLPAHPNLAPQHAGLGHGGHLIDVLDGDTRCDGTALFYGGELARNKRLPCVLSVAPKTGVVCDAPLWTESDELDATSFCAGAKRGEEFLFFGGLDRYFRVTSLLRSAVSLRKKTGTSTAKKYLFRSYKASDDTPSPRYGCSFTYFAESGEMFLFGGFTASQAGSLAVVADDAKLYVLSSRDADADPWERTSPGAWSAVGGATGTGPGPRGLHACVAVGSALLLGGGLCGPKGPLCAEEVHAFDVDAKVWSTLAFDGPSVGLRYCHAMLHDGDDGVIVFGGSSSVSELPETNALQHFRLDGGRASLQALAWDGPSSPRSCAVLIPMSAPRPSSTTSQTSQTPRRFDGVWVDVHVLQKQLWWCDDEQGLDLAWEVVRLGEEALRAHGFTMRALGRHASKDSVMHLINAVDVTHDDRYAFEVDEYARARSQSSVAAPPEQAAAEPEGAPPLKKPRKALTTITQQWLGRRLGPDLIKEIGVVAEREGLRGIDVAASLLKYVARAGNDRSQWRIGDCVETMVTGGATPFWSKEESLAYRITQGLSVEKYKCQRKLEKQVTGKSLLAPAGSIDISFQKTFLPGCDDGISITVDFDGYASMVTSYYASCESPLHLAAHQGARGAPPITVVSSPSQLSQSPPSQPNSAQSKRGAKPLSDTSPPASQQPLPRQSSQVA</sequence>
<dbReference type="Gene3D" id="2.120.10.80">
    <property type="entry name" value="Kelch-type beta propeller"/>
    <property type="match status" value="1"/>
</dbReference>
<organism evidence="5">
    <name type="scientific">Aureococcus anophagefferens</name>
    <name type="common">Harmful bloom alga</name>
    <dbReference type="NCBI Taxonomy" id="44056"/>
    <lineage>
        <taxon>Eukaryota</taxon>
        <taxon>Sar</taxon>
        <taxon>Stramenopiles</taxon>
        <taxon>Ochrophyta</taxon>
        <taxon>Pelagophyceae</taxon>
        <taxon>Pelagomonadales</taxon>
        <taxon>Pelagomonadaceae</taxon>
        <taxon>Aureococcus</taxon>
    </lineage>
</organism>
<dbReference type="InterPro" id="IPR032675">
    <property type="entry name" value="LRR_dom_sf"/>
</dbReference>
<gene>
    <name evidence="4" type="ORF">AURANDRAFT_72797</name>
</gene>
<name>F0YPB6_AURAN</name>
<evidence type="ECO:0000313" key="5">
    <source>
        <dbReference type="Proteomes" id="UP000002729"/>
    </source>
</evidence>
<feature type="compositionally biased region" description="Basic and acidic residues" evidence="2">
    <location>
        <begin position="195"/>
        <end position="206"/>
    </location>
</feature>
<keyword evidence="1" id="KW-0175">Coiled coil</keyword>
<dbReference type="OrthoDB" id="47309at2759"/>
<evidence type="ECO:0000256" key="3">
    <source>
        <dbReference type="SAM" id="Phobius"/>
    </source>
</evidence>
<dbReference type="KEGG" id="aaf:AURANDRAFT_72797"/>
<feature type="compositionally biased region" description="Low complexity" evidence="2">
    <location>
        <begin position="1671"/>
        <end position="1686"/>
    </location>
</feature>
<dbReference type="InterPro" id="IPR015915">
    <property type="entry name" value="Kelch-typ_b-propeller"/>
</dbReference>
<feature type="region of interest" description="Disordered" evidence="2">
    <location>
        <begin position="195"/>
        <end position="226"/>
    </location>
</feature>